<dbReference type="GeneID" id="70236513"/>
<dbReference type="EMBL" id="JAEUBE010000327">
    <property type="protein sequence ID" value="KAH3664197.1"/>
    <property type="molecule type" value="Genomic_DNA"/>
</dbReference>
<protein>
    <recommendedName>
        <fullName evidence="9">Autophagy-related protein 33</fullName>
    </recommendedName>
</protein>
<dbReference type="GO" id="GO:0016236">
    <property type="term" value="P:macroautophagy"/>
    <property type="evidence" value="ECO:0007669"/>
    <property type="project" value="TreeGrafter"/>
</dbReference>
<keyword evidence="2 6" id="KW-0812">Transmembrane</keyword>
<organism evidence="7 8">
    <name type="scientific">Ogataea philodendri</name>
    <dbReference type="NCBI Taxonomy" id="1378263"/>
    <lineage>
        <taxon>Eukaryota</taxon>
        <taxon>Fungi</taxon>
        <taxon>Dikarya</taxon>
        <taxon>Ascomycota</taxon>
        <taxon>Saccharomycotina</taxon>
        <taxon>Pichiomycetes</taxon>
        <taxon>Pichiales</taxon>
        <taxon>Pichiaceae</taxon>
        <taxon>Ogataea</taxon>
    </lineage>
</organism>
<evidence type="ECO:0000256" key="1">
    <source>
        <dbReference type="ARBA" id="ARBA00004141"/>
    </source>
</evidence>
<proteinExistence type="inferred from homology"/>
<dbReference type="RefSeq" id="XP_046060469.1">
    <property type="nucleotide sequence ID" value="XM_046205639.1"/>
</dbReference>
<evidence type="ECO:0000256" key="6">
    <source>
        <dbReference type="SAM" id="Phobius"/>
    </source>
</evidence>
<dbReference type="Proteomes" id="UP000769157">
    <property type="component" value="Unassembled WGS sequence"/>
</dbReference>
<feature type="transmembrane region" description="Helical" evidence="6">
    <location>
        <begin position="55"/>
        <end position="77"/>
    </location>
</feature>
<evidence type="ECO:0000256" key="4">
    <source>
        <dbReference type="ARBA" id="ARBA00023136"/>
    </source>
</evidence>
<comment type="similarity">
    <text evidence="5">Belongs to the ATG33 family.</text>
</comment>
<dbReference type="AlphaFoldDB" id="A0A9P8P3J6"/>
<gene>
    <name evidence="7" type="ORF">OGAPHI_004548</name>
</gene>
<name>A0A9P8P3J6_9ASCO</name>
<dbReference type="GO" id="GO:0005741">
    <property type="term" value="C:mitochondrial outer membrane"/>
    <property type="evidence" value="ECO:0007669"/>
    <property type="project" value="TreeGrafter"/>
</dbReference>
<sequence length="209" mass="22447">MGTCLKIVKLVGIGSLGLATTSFGFAAYKTVPDIINSLNLSIASSQQLADKFKSLVLRIRVSFGTFGTLASTLFAMAFTRSPVSGKHPYLIYAALGAPLCAAYYGYSVLPLELEISKAPQKREVTKSAPKEPKINDLTSPLDNSVYNDLGTDTESVKEEVEEDEQFKELELKSATVANLQSLKIGYTYSSLVSGVAFLLATIGYLGDPL</sequence>
<dbReference type="InterPro" id="IPR051668">
    <property type="entry name" value="ATG33"/>
</dbReference>
<evidence type="ECO:0000256" key="2">
    <source>
        <dbReference type="ARBA" id="ARBA00022692"/>
    </source>
</evidence>
<evidence type="ECO:0000313" key="7">
    <source>
        <dbReference type="EMBL" id="KAH3664197.1"/>
    </source>
</evidence>
<reference evidence="7" key="2">
    <citation type="submission" date="2021-01" db="EMBL/GenBank/DDBJ databases">
        <authorList>
            <person name="Schikora-Tamarit M.A."/>
        </authorList>
    </citation>
    <scope>NUCLEOTIDE SEQUENCE</scope>
    <source>
        <strain evidence="7">CBS6075</strain>
    </source>
</reference>
<evidence type="ECO:0000313" key="8">
    <source>
        <dbReference type="Proteomes" id="UP000769157"/>
    </source>
</evidence>
<dbReference type="PANTHER" id="PTHR37278">
    <property type="entry name" value="AUTOPHAGY-RELATED PROTEIN 33-RELATED"/>
    <property type="match status" value="1"/>
</dbReference>
<dbReference type="GO" id="GO:0000422">
    <property type="term" value="P:autophagy of mitochondrion"/>
    <property type="evidence" value="ECO:0007669"/>
    <property type="project" value="TreeGrafter"/>
</dbReference>
<dbReference type="OrthoDB" id="5336366at2759"/>
<evidence type="ECO:0000256" key="5">
    <source>
        <dbReference type="ARBA" id="ARBA00038013"/>
    </source>
</evidence>
<feature type="transmembrane region" description="Helical" evidence="6">
    <location>
        <begin position="89"/>
        <end position="106"/>
    </location>
</feature>
<keyword evidence="8" id="KW-1185">Reference proteome</keyword>
<feature type="transmembrane region" description="Helical" evidence="6">
    <location>
        <begin position="186"/>
        <end position="206"/>
    </location>
</feature>
<dbReference type="PANTHER" id="PTHR37278:SF1">
    <property type="entry name" value="AUTOPHAGY-RELATED PROTEIN 33-RELATED"/>
    <property type="match status" value="1"/>
</dbReference>
<keyword evidence="4 6" id="KW-0472">Membrane</keyword>
<comment type="subcellular location">
    <subcellularLocation>
        <location evidence="1">Membrane</location>
        <topology evidence="1">Multi-pass membrane protein</topology>
    </subcellularLocation>
</comment>
<keyword evidence="3 6" id="KW-1133">Transmembrane helix</keyword>
<accession>A0A9P8P3J6</accession>
<reference evidence="7" key="1">
    <citation type="journal article" date="2021" name="Open Biol.">
        <title>Shared evolutionary footprints suggest mitochondrial oxidative damage underlies multiple complex I losses in fungi.</title>
        <authorList>
            <person name="Schikora-Tamarit M.A."/>
            <person name="Marcet-Houben M."/>
            <person name="Nosek J."/>
            <person name="Gabaldon T."/>
        </authorList>
    </citation>
    <scope>NUCLEOTIDE SEQUENCE</scope>
    <source>
        <strain evidence="7">CBS6075</strain>
    </source>
</reference>
<evidence type="ECO:0008006" key="9">
    <source>
        <dbReference type="Google" id="ProtNLM"/>
    </source>
</evidence>
<comment type="caution">
    <text evidence="7">The sequence shown here is derived from an EMBL/GenBank/DDBJ whole genome shotgun (WGS) entry which is preliminary data.</text>
</comment>
<evidence type="ECO:0000256" key="3">
    <source>
        <dbReference type="ARBA" id="ARBA00022989"/>
    </source>
</evidence>